<evidence type="ECO:0000256" key="2">
    <source>
        <dbReference type="SAM" id="Phobius"/>
    </source>
</evidence>
<keyword evidence="2" id="KW-0812">Transmembrane</keyword>
<accession>A0A1C7NMQ6</accession>
<dbReference type="EMBL" id="LUGH01000145">
    <property type="protein sequence ID" value="OBZ88544.1"/>
    <property type="molecule type" value="Genomic_DNA"/>
</dbReference>
<protein>
    <submittedName>
        <fullName evidence="3">Uncharacterized protein</fullName>
    </submittedName>
</protein>
<dbReference type="AlphaFoldDB" id="A0A1C7NMQ6"/>
<keyword evidence="2" id="KW-1133">Transmembrane helix</keyword>
<keyword evidence="2" id="KW-0472">Membrane</keyword>
<feature type="coiled-coil region" evidence="1">
    <location>
        <begin position="130"/>
        <end position="178"/>
    </location>
</feature>
<gene>
    <name evidence="3" type="ORF">A0J61_03400</name>
</gene>
<feature type="coiled-coil region" evidence="1">
    <location>
        <begin position="331"/>
        <end position="365"/>
    </location>
</feature>
<reference evidence="3 4" key="1">
    <citation type="submission" date="2016-03" db="EMBL/GenBank/DDBJ databases">
        <title>Choanephora cucurbitarum.</title>
        <authorList>
            <person name="Min B."/>
            <person name="Park H."/>
            <person name="Park J.-H."/>
            <person name="Shin H.-D."/>
            <person name="Choi I.-G."/>
        </authorList>
    </citation>
    <scope>NUCLEOTIDE SEQUENCE [LARGE SCALE GENOMIC DNA]</scope>
    <source>
        <strain evidence="3 4">KUS-F28377</strain>
    </source>
</reference>
<dbReference type="InParanoid" id="A0A1C7NMQ6"/>
<dbReference type="OrthoDB" id="5599619at2759"/>
<keyword evidence="4" id="KW-1185">Reference proteome</keyword>
<feature type="coiled-coil region" evidence="1">
    <location>
        <begin position="214"/>
        <end position="269"/>
    </location>
</feature>
<sequence length="460" mass="54217">MNNEDVEEYINVLFSKSTKGERATACTIDWLDFLQEYNVQQGYYVLTEDELQEMEAYCAANPDLEMTPDEFVRLIYTVRDLPDDSIGSYYPVQDNTTGYFQDRESTNHPGPQIQTSPRLVSSNLKPKVAVPKESQLLRQLRQENEQLLRKYEKQLDNLNSLSERIGLLESRLEAAKLESSQQKAVIDSCKNKEKERQETIAHLRLLVNDYETNHDQDQIKLNQKDDELQELQQQLHEIQTSHQSTLSCLEVAERDLYQIKEHMRQQEKQKLEQADQSRQYDSEIQHLQQENSRLLGVIDKQKFDLDEARASRYVMDKRDNTTQEQLQLDYEEKLNRTIDQHQQIIETLENELNEAQRQNQLDQQIQHELRQKIATLSTQFDHQHELIQVIQKKLSLSAIPSPTHQFFYLLSILPWVFFLYHLLIYLIETVYGLSRRDSIHTSFNIASFLLGRLDELLRGL</sequence>
<dbReference type="Proteomes" id="UP000093000">
    <property type="component" value="Unassembled WGS sequence"/>
</dbReference>
<proteinExistence type="predicted"/>
<name>A0A1C7NMQ6_9FUNG</name>
<comment type="caution">
    <text evidence="3">The sequence shown here is derived from an EMBL/GenBank/DDBJ whole genome shotgun (WGS) entry which is preliminary data.</text>
</comment>
<evidence type="ECO:0000313" key="4">
    <source>
        <dbReference type="Proteomes" id="UP000093000"/>
    </source>
</evidence>
<evidence type="ECO:0000256" key="1">
    <source>
        <dbReference type="SAM" id="Coils"/>
    </source>
</evidence>
<organism evidence="3 4">
    <name type="scientific">Choanephora cucurbitarum</name>
    <dbReference type="NCBI Taxonomy" id="101091"/>
    <lineage>
        <taxon>Eukaryota</taxon>
        <taxon>Fungi</taxon>
        <taxon>Fungi incertae sedis</taxon>
        <taxon>Mucoromycota</taxon>
        <taxon>Mucoromycotina</taxon>
        <taxon>Mucoromycetes</taxon>
        <taxon>Mucorales</taxon>
        <taxon>Mucorineae</taxon>
        <taxon>Choanephoraceae</taxon>
        <taxon>Choanephoroideae</taxon>
        <taxon>Choanephora</taxon>
    </lineage>
</organism>
<feature type="transmembrane region" description="Helical" evidence="2">
    <location>
        <begin position="406"/>
        <end position="427"/>
    </location>
</feature>
<keyword evidence="1" id="KW-0175">Coiled coil</keyword>
<dbReference type="STRING" id="101091.A0A1C7NMQ6"/>
<evidence type="ECO:0000313" key="3">
    <source>
        <dbReference type="EMBL" id="OBZ88544.1"/>
    </source>
</evidence>